<comment type="caution">
    <text evidence="2">The sequence shown here is derived from an EMBL/GenBank/DDBJ whole genome shotgun (WGS) entry which is preliminary data.</text>
</comment>
<organism evidence="2 3">
    <name type="scientific">Dendrobium chrysotoxum</name>
    <name type="common">Orchid</name>
    <dbReference type="NCBI Taxonomy" id="161865"/>
    <lineage>
        <taxon>Eukaryota</taxon>
        <taxon>Viridiplantae</taxon>
        <taxon>Streptophyta</taxon>
        <taxon>Embryophyta</taxon>
        <taxon>Tracheophyta</taxon>
        <taxon>Spermatophyta</taxon>
        <taxon>Magnoliopsida</taxon>
        <taxon>Liliopsida</taxon>
        <taxon>Asparagales</taxon>
        <taxon>Orchidaceae</taxon>
        <taxon>Epidendroideae</taxon>
        <taxon>Malaxideae</taxon>
        <taxon>Dendrobiinae</taxon>
        <taxon>Dendrobium</taxon>
    </lineage>
</organism>
<feature type="transmembrane region" description="Helical" evidence="1">
    <location>
        <begin position="408"/>
        <end position="430"/>
    </location>
</feature>
<sequence>MEGERRLVIDLEEELAFSNTIDVFEEEIQWMKISIFRLPKFVKMIKPSVFTPKVVAIGPYHHHNNDLQSLEAHKKRALYKFLKRGVKSLDIYVHEMMGIVEELQCSYVDLQEGWKDQYNFIMLMITDGCFMLEVMRNDAYHCRYYHRNDPFFSSHAMMHNIPYMRRDMLILENQLPILVLKKLVSIEMDVDEEEAERMITELVVKFFVPRLYNDKDDLTEFTKSIPGIHALDIYRRSQLFISTKTPQFPIRKPPAPVPNFPVMRSAAKLHEAGIKFKRSRSSAFTTISFDSRHGILTLPEITVDDSTEHVLLNMMALEHIHAEAGSDISSYVAFMGALVESAEDVQLLRRHGIVKNGLASDEDFSRLFYNISQEVIMYQGGNYGSMMWEVEEYCQRWQTKCCVYLQHAYYVLAAGFITFLTLVSTVVSFLQWRNV</sequence>
<dbReference type="PANTHER" id="PTHR31170">
    <property type="entry name" value="BNAC04G53230D PROTEIN"/>
    <property type="match status" value="1"/>
</dbReference>
<name>A0AAV7H085_DENCH</name>
<keyword evidence="1" id="KW-0472">Membrane</keyword>
<gene>
    <name evidence="2" type="ORF">IEQ34_009857</name>
</gene>
<protein>
    <submittedName>
        <fullName evidence="2">Uncharacterized protein</fullName>
    </submittedName>
</protein>
<keyword evidence="1" id="KW-1133">Transmembrane helix</keyword>
<dbReference type="Pfam" id="PF03140">
    <property type="entry name" value="DUF247"/>
    <property type="match status" value="1"/>
</dbReference>
<dbReference type="EMBL" id="JAGFBR010000009">
    <property type="protein sequence ID" value="KAH0462282.1"/>
    <property type="molecule type" value="Genomic_DNA"/>
</dbReference>
<accession>A0AAV7H085</accession>
<dbReference type="PANTHER" id="PTHR31170:SF18">
    <property type="entry name" value="(WILD MALAYSIAN BANANA) HYPOTHETICAL PROTEIN"/>
    <property type="match status" value="1"/>
</dbReference>
<keyword evidence="1" id="KW-0812">Transmembrane</keyword>
<keyword evidence="3" id="KW-1185">Reference proteome</keyword>
<evidence type="ECO:0000313" key="3">
    <source>
        <dbReference type="Proteomes" id="UP000775213"/>
    </source>
</evidence>
<evidence type="ECO:0000256" key="1">
    <source>
        <dbReference type="SAM" id="Phobius"/>
    </source>
</evidence>
<dbReference type="InterPro" id="IPR004158">
    <property type="entry name" value="DUF247_pln"/>
</dbReference>
<evidence type="ECO:0000313" key="2">
    <source>
        <dbReference type="EMBL" id="KAH0462282.1"/>
    </source>
</evidence>
<proteinExistence type="predicted"/>
<reference evidence="2 3" key="1">
    <citation type="journal article" date="2021" name="Hortic Res">
        <title>Chromosome-scale assembly of the Dendrobium chrysotoxum genome enhances the understanding of orchid evolution.</title>
        <authorList>
            <person name="Zhang Y."/>
            <person name="Zhang G.Q."/>
            <person name="Zhang D."/>
            <person name="Liu X.D."/>
            <person name="Xu X.Y."/>
            <person name="Sun W.H."/>
            <person name="Yu X."/>
            <person name="Zhu X."/>
            <person name="Wang Z.W."/>
            <person name="Zhao X."/>
            <person name="Zhong W.Y."/>
            <person name="Chen H."/>
            <person name="Yin W.L."/>
            <person name="Huang T."/>
            <person name="Niu S.C."/>
            <person name="Liu Z.J."/>
        </authorList>
    </citation>
    <scope>NUCLEOTIDE SEQUENCE [LARGE SCALE GENOMIC DNA]</scope>
    <source>
        <strain evidence="2">Lindl</strain>
    </source>
</reference>
<dbReference type="AlphaFoldDB" id="A0AAV7H085"/>
<dbReference type="Proteomes" id="UP000775213">
    <property type="component" value="Unassembled WGS sequence"/>
</dbReference>